<gene>
    <name evidence="2" type="ORF">LZG35_14225</name>
</gene>
<dbReference type="GeneID" id="94687839"/>
<dbReference type="PANTHER" id="PTHR38684:SF1">
    <property type="entry name" value="PROTEIN AMPE"/>
    <property type="match status" value="1"/>
</dbReference>
<keyword evidence="1" id="KW-0472">Membrane</keyword>
<dbReference type="RefSeq" id="WP_063142485.1">
    <property type="nucleotide sequence ID" value="NZ_CP012331.1"/>
</dbReference>
<dbReference type="PANTHER" id="PTHR38684">
    <property type="entry name" value="PROTEIN AMPE"/>
    <property type="match status" value="1"/>
</dbReference>
<accession>A0A9Q3W7K3</accession>
<evidence type="ECO:0008006" key="4">
    <source>
        <dbReference type="Google" id="ProtNLM"/>
    </source>
</evidence>
<keyword evidence="1" id="KW-0812">Transmembrane</keyword>
<sequence length="278" mass="30759">MKLLVLLLVLALRRRDGGWPGVLARPDRHQRCLATLSPVRHGIPGWWLSVALPAILVALLFGWLAGGWGNLLVLVLGTALMLWLVGVESEFRLVDELLVCGRLNDGEALRELAEQALPITGEAGSRDWFRQLESGFLERVFVLFTALFWLMTLGFGAVVLFVLNRAWLQRHREHSDWAQSLDAALRWIPARLTVLALALAGQFGAVTRAAAGKLWRLDDSRELLNDTAQAAEPVEESAEKSTEEPLAAGMDRLEALHGVLLRALAVWLIFAALWSLLA</sequence>
<name>A0A9Q3W7K3_9GAMM</name>
<protein>
    <recommendedName>
        <fullName evidence="4">AmpE protein</fullName>
    </recommendedName>
</protein>
<dbReference type="GO" id="GO:0046677">
    <property type="term" value="P:response to antibiotic"/>
    <property type="evidence" value="ECO:0007669"/>
    <property type="project" value="TreeGrafter"/>
</dbReference>
<dbReference type="AlphaFoldDB" id="A0A9Q3W7K3"/>
<feature type="transmembrane region" description="Helical" evidence="1">
    <location>
        <begin position="140"/>
        <end position="163"/>
    </location>
</feature>
<feature type="transmembrane region" description="Helical" evidence="1">
    <location>
        <begin position="71"/>
        <end position="87"/>
    </location>
</feature>
<feature type="transmembrane region" description="Helical" evidence="1">
    <location>
        <begin position="259"/>
        <end position="277"/>
    </location>
</feature>
<feature type="transmembrane region" description="Helical" evidence="1">
    <location>
        <begin position="43"/>
        <end position="64"/>
    </location>
</feature>
<dbReference type="Proteomes" id="UP001107961">
    <property type="component" value="Unassembled WGS sequence"/>
</dbReference>
<organism evidence="2 3">
    <name type="scientific">Alloalcanivorax xenomutans</name>
    <dbReference type="NCBI Taxonomy" id="1094342"/>
    <lineage>
        <taxon>Bacteria</taxon>
        <taxon>Pseudomonadati</taxon>
        <taxon>Pseudomonadota</taxon>
        <taxon>Gammaproteobacteria</taxon>
        <taxon>Oceanospirillales</taxon>
        <taxon>Alcanivoracaceae</taxon>
        <taxon>Alloalcanivorax</taxon>
    </lineage>
</organism>
<proteinExistence type="predicted"/>
<dbReference type="EMBL" id="JAJVKT010000017">
    <property type="protein sequence ID" value="MCE7509797.1"/>
    <property type="molecule type" value="Genomic_DNA"/>
</dbReference>
<keyword evidence="3" id="KW-1185">Reference proteome</keyword>
<dbReference type="InterPro" id="IPR052966">
    <property type="entry name" value="Beta-lactamase_Reg"/>
</dbReference>
<evidence type="ECO:0000256" key="1">
    <source>
        <dbReference type="SAM" id="Phobius"/>
    </source>
</evidence>
<comment type="caution">
    <text evidence="2">The sequence shown here is derived from an EMBL/GenBank/DDBJ whole genome shotgun (WGS) entry which is preliminary data.</text>
</comment>
<dbReference type="KEGG" id="axe:P40_16310"/>
<keyword evidence="1" id="KW-1133">Transmembrane helix</keyword>
<evidence type="ECO:0000313" key="3">
    <source>
        <dbReference type="Proteomes" id="UP001107961"/>
    </source>
</evidence>
<reference evidence="2" key="1">
    <citation type="submission" date="2022-01" db="EMBL/GenBank/DDBJ databases">
        <authorList>
            <person name="Karlyshev A.V."/>
            <person name="Jaspars M."/>
        </authorList>
    </citation>
    <scope>NUCLEOTIDE SEQUENCE</scope>
    <source>
        <strain evidence="2">AGSA3-2</strain>
    </source>
</reference>
<evidence type="ECO:0000313" key="2">
    <source>
        <dbReference type="EMBL" id="MCE7509797.1"/>
    </source>
</evidence>
<dbReference type="GO" id="GO:0005886">
    <property type="term" value="C:plasma membrane"/>
    <property type="evidence" value="ECO:0007669"/>
    <property type="project" value="TreeGrafter"/>
</dbReference>